<feature type="domain" description="CBS" evidence="12">
    <location>
        <begin position="537"/>
        <end position="594"/>
    </location>
</feature>
<dbReference type="PRINTS" id="PR00762">
    <property type="entry name" value="CLCHANNEL"/>
</dbReference>
<evidence type="ECO:0000256" key="3">
    <source>
        <dbReference type="ARBA" id="ARBA00022692"/>
    </source>
</evidence>
<feature type="domain" description="CBS" evidence="12">
    <location>
        <begin position="472"/>
        <end position="529"/>
    </location>
</feature>
<dbReference type="InterPro" id="IPR046342">
    <property type="entry name" value="CBS_dom_sf"/>
</dbReference>
<dbReference type="GO" id="GO:0034707">
    <property type="term" value="C:chloride channel complex"/>
    <property type="evidence" value="ECO:0007669"/>
    <property type="project" value="UniProtKB-KW"/>
</dbReference>
<dbReference type="GO" id="GO:0005254">
    <property type="term" value="F:chloride channel activity"/>
    <property type="evidence" value="ECO:0007669"/>
    <property type="project" value="UniProtKB-KW"/>
</dbReference>
<feature type="transmembrane region" description="Helical" evidence="11">
    <location>
        <begin position="236"/>
        <end position="253"/>
    </location>
</feature>
<feature type="transmembrane region" description="Helical" evidence="11">
    <location>
        <begin position="274"/>
        <end position="292"/>
    </location>
</feature>
<evidence type="ECO:0000256" key="11">
    <source>
        <dbReference type="SAM" id="Phobius"/>
    </source>
</evidence>
<keyword evidence="4 11" id="KW-1133">Transmembrane helix</keyword>
<evidence type="ECO:0000256" key="2">
    <source>
        <dbReference type="ARBA" id="ARBA00022448"/>
    </source>
</evidence>
<feature type="transmembrane region" description="Helical" evidence="11">
    <location>
        <begin position="352"/>
        <end position="375"/>
    </location>
</feature>
<dbReference type="InterPro" id="IPR014743">
    <property type="entry name" value="Cl-channel_core"/>
</dbReference>
<dbReference type="AlphaFoldDB" id="Z4WX92"/>
<keyword evidence="9" id="KW-0407">Ion channel</keyword>
<feature type="transmembrane region" description="Helical" evidence="11">
    <location>
        <begin position="417"/>
        <end position="438"/>
    </location>
</feature>
<dbReference type="PANTHER" id="PTHR43427:SF6">
    <property type="entry name" value="CHLORIDE CHANNEL PROTEIN CLC-E"/>
    <property type="match status" value="1"/>
</dbReference>
<name>Z4WX92_9PORP</name>
<dbReference type="Pfam" id="PF00654">
    <property type="entry name" value="Voltage_CLC"/>
    <property type="match status" value="1"/>
</dbReference>
<protein>
    <submittedName>
        <fullName evidence="13">Chloride transporter, ClC family</fullName>
    </submittedName>
</protein>
<dbReference type="Proteomes" id="UP000023482">
    <property type="component" value="Unassembled WGS sequence"/>
</dbReference>
<dbReference type="CDD" id="cd00400">
    <property type="entry name" value="Voltage_gated_ClC"/>
    <property type="match status" value="1"/>
</dbReference>
<dbReference type="PROSITE" id="PS51371">
    <property type="entry name" value="CBS"/>
    <property type="match status" value="2"/>
</dbReference>
<keyword evidence="6 11" id="KW-0472">Membrane</keyword>
<reference evidence="13 14" key="1">
    <citation type="submission" date="2014-01" db="EMBL/GenBank/DDBJ databases">
        <authorList>
            <person name="Durkin A.S."/>
            <person name="McCorrison J."/>
            <person name="Torralba M."/>
            <person name="Gillis M."/>
            <person name="Haft D.H."/>
            <person name="Methe B."/>
            <person name="Sutton G."/>
            <person name="Nelson K.E."/>
        </authorList>
    </citation>
    <scope>NUCLEOTIDE SEQUENCE [LARGE SCALE GENOMIC DNA]</scope>
    <source>
        <strain evidence="13 14">ATCC 51270</strain>
    </source>
</reference>
<evidence type="ECO:0000256" key="1">
    <source>
        <dbReference type="ARBA" id="ARBA00004141"/>
    </source>
</evidence>
<dbReference type="PATRIC" id="fig|887901.3.peg.1033"/>
<evidence type="ECO:0000256" key="8">
    <source>
        <dbReference type="ARBA" id="ARBA00023214"/>
    </source>
</evidence>
<feature type="transmembrane region" description="Helical" evidence="11">
    <location>
        <begin position="194"/>
        <end position="216"/>
    </location>
</feature>
<dbReference type="InterPro" id="IPR000644">
    <property type="entry name" value="CBS_dom"/>
</dbReference>
<keyword evidence="14" id="KW-1185">Reference proteome</keyword>
<evidence type="ECO:0000259" key="12">
    <source>
        <dbReference type="PROSITE" id="PS51371"/>
    </source>
</evidence>
<evidence type="ECO:0000313" key="13">
    <source>
        <dbReference type="EMBL" id="EWC92104.1"/>
    </source>
</evidence>
<comment type="subcellular location">
    <subcellularLocation>
        <location evidence="1">Membrane</location>
        <topology evidence="1">Multi-pass membrane protein</topology>
    </subcellularLocation>
</comment>
<comment type="caution">
    <text evidence="13">The sequence shown here is derived from an EMBL/GenBank/DDBJ whole genome shotgun (WGS) entry which is preliminary data.</text>
</comment>
<feature type="transmembrane region" description="Helical" evidence="11">
    <location>
        <begin position="387"/>
        <end position="410"/>
    </location>
</feature>
<evidence type="ECO:0000256" key="10">
    <source>
        <dbReference type="PROSITE-ProRule" id="PRU00703"/>
    </source>
</evidence>
<organism evidence="13 14">
    <name type="scientific">Porphyromonas catoniae ATCC 51270</name>
    <dbReference type="NCBI Taxonomy" id="887901"/>
    <lineage>
        <taxon>Bacteria</taxon>
        <taxon>Pseudomonadati</taxon>
        <taxon>Bacteroidota</taxon>
        <taxon>Bacteroidia</taxon>
        <taxon>Bacteroidales</taxon>
        <taxon>Porphyromonadaceae</taxon>
        <taxon>Porphyromonas</taxon>
    </lineage>
</organism>
<dbReference type="SMART" id="SM00116">
    <property type="entry name" value="CBS"/>
    <property type="match status" value="2"/>
</dbReference>
<evidence type="ECO:0000256" key="4">
    <source>
        <dbReference type="ARBA" id="ARBA00022989"/>
    </source>
</evidence>
<dbReference type="CDD" id="cd02205">
    <property type="entry name" value="CBS_pair_SF"/>
    <property type="match status" value="1"/>
</dbReference>
<feature type="transmembrane region" description="Helical" evidence="11">
    <location>
        <begin position="27"/>
        <end position="47"/>
    </location>
</feature>
<feature type="transmembrane region" description="Helical" evidence="11">
    <location>
        <begin position="67"/>
        <end position="88"/>
    </location>
</feature>
<keyword evidence="5" id="KW-0406">Ion transport</keyword>
<evidence type="ECO:0000313" key="14">
    <source>
        <dbReference type="Proteomes" id="UP000023482"/>
    </source>
</evidence>
<keyword evidence="7" id="KW-0869">Chloride channel</keyword>
<feature type="transmembrane region" description="Helical" evidence="11">
    <location>
        <begin position="116"/>
        <end position="140"/>
    </location>
</feature>
<evidence type="ECO:0000256" key="6">
    <source>
        <dbReference type="ARBA" id="ARBA00023136"/>
    </source>
</evidence>
<keyword evidence="2" id="KW-0813">Transport</keyword>
<feature type="transmembrane region" description="Helical" evidence="11">
    <location>
        <begin position="160"/>
        <end position="187"/>
    </location>
</feature>
<keyword evidence="10" id="KW-0129">CBS domain</keyword>
<evidence type="ECO:0000256" key="5">
    <source>
        <dbReference type="ARBA" id="ARBA00023065"/>
    </source>
</evidence>
<dbReference type="Pfam" id="PF00571">
    <property type="entry name" value="CBS"/>
    <property type="match status" value="2"/>
</dbReference>
<sequence length="598" mass="66753">MNARLFDRRKLQDQVILWREKHISERYFILLLSLSIGVTMALLAALLKFIIHHIEGFVLMHIEQRSYLYLVFPALGILLSLLFVRYIVRDDISHGVTKVLSSISQRKSRIKPHNTWSSLLASALTISFGGSVGAESPIVLTGAAIGSNFGRLFRLEQRNLMLLIGCGVAGALGGIFKAPITGLVFVIEVLLLDLTMASVLPLLVSSVSAAAVAYVLSGKENLFLFIQTDPYYIERIPLMILLGIVCGLISLYFSKTMFRIEGEFRKLKSQRTRYLISAAILSLLIFLFPPLYGEGYDSVNILLDGQYTQLLDGSIFEAFSSSYWVVFAFFLLTVLFKVFASVATNSGGGCGGLFAPTLFVGGLTGFLFSYLVNYFSSMRVFISPKNYILLGMAGLMAGVMHAPLTGVFLIAELSGGYNLFLPLMLVSLTSFATIRIFMPHSIYSLRLAEQGKLLTHKKDTAVLTLMNLENVLEHDFEVVHPEMTLGEMVKVISVSHRNSFPVVNASGILVGIVELDNVRNIMFRPELYERYQVRRIMVAPEVKIQSSMPMTEVMRLFDETKEWKMPVVDDEGRYLGFISKSAIFNNYREVLNATFIGD</sequence>
<gene>
    <name evidence="13" type="ORF">HMPREF0636_0864</name>
</gene>
<dbReference type="EMBL" id="JDFF01000018">
    <property type="protein sequence ID" value="EWC92104.1"/>
    <property type="molecule type" value="Genomic_DNA"/>
</dbReference>
<dbReference type="SUPFAM" id="SSF54631">
    <property type="entry name" value="CBS-domain pair"/>
    <property type="match status" value="1"/>
</dbReference>
<keyword evidence="8" id="KW-0868">Chloride</keyword>
<feature type="transmembrane region" description="Helical" evidence="11">
    <location>
        <begin position="321"/>
        <end position="340"/>
    </location>
</feature>
<evidence type="ECO:0000256" key="7">
    <source>
        <dbReference type="ARBA" id="ARBA00023173"/>
    </source>
</evidence>
<dbReference type="PANTHER" id="PTHR43427">
    <property type="entry name" value="CHLORIDE CHANNEL PROTEIN CLC-E"/>
    <property type="match status" value="1"/>
</dbReference>
<keyword evidence="3 11" id="KW-0812">Transmembrane</keyword>
<dbReference type="InterPro" id="IPR001807">
    <property type="entry name" value="ClC"/>
</dbReference>
<dbReference type="Gene3D" id="3.10.580.10">
    <property type="entry name" value="CBS-domain"/>
    <property type="match status" value="1"/>
</dbReference>
<dbReference type="InterPro" id="IPR050368">
    <property type="entry name" value="ClC-type_chloride_channel"/>
</dbReference>
<dbReference type="Gene3D" id="1.10.3080.10">
    <property type="entry name" value="Clc chloride channel"/>
    <property type="match status" value="1"/>
</dbReference>
<proteinExistence type="predicted"/>
<accession>Z4WX92</accession>
<dbReference type="SUPFAM" id="SSF81340">
    <property type="entry name" value="Clc chloride channel"/>
    <property type="match status" value="1"/>
</dbReference>
<evidence type="ECO:0000256" key="9">
    <source>
        <dbReference type="ARBA" id="ARBA00023303"/>
    </source>
</evidence>